<feature type="region of interest" description="Disordered" evidence="6">
    <location>
        <begin position="56"/>
        <end position="77"/>
    </location>
</feature>
<evidence type="ECO:0000256" key="3">
    <source>
        <dbReference type="ARBA" id="ARBA00022553"/>
    </source>
</evidence>
<dbReference type="GO" id="GO:0006412">
    <property type="term" value="P:translation"/>
    <property type="evidence" value="ECO:0007669"/>
    <property type="project" value="UniProtKB-KW"/>
</dbReference>
<dbReference type="GO" id="GO:0005737">
    <property type="term" value="C:cytoplasm"/>
    <property type="evidence" value="ECO:0007669"/>
    <property type="project" value="UniProtKB-SubCell"/>
</dbReference>
<dbReference type="AlphaFoldDB" id="A0A556UYT1"/>
<dbReference type="Pfam" id="PF08938">
    <property type="entry name" value="HBS1_N"/>
    <property type="match status" value="1"/>
</dbReference>
<dbReference type="GO" id="GO:0016787">
    <property type="term" value="F:hydrolase activity"/>
    <property type="evidence" value="ECO:0007669"/>
    <property type="project" value="UniProtKB-KW"/>
</dbReference>
<dbReference type="EMBL" id="VCAZ01000079">
    <property type="protein sequence ID" value="TSP79466.1"/>
    <property type="molecule type" value="Genomic_DNA"/>
</dbReference>
<feature type="compositionally biased region" description="Polar residues" evidence="6">
    <location>
        <begin position="155"/>
        <end position="166"/>
    </location>
</feature>
<comment type="caution">
    <text evidence="8">The sequence shown here is derived from an EMBL/GenBank/DDBJ whole genome shotgun (WGS) entry which is preliminary data.</text>
</comment>
<feature type="compositionally biased region" description="Low complexity" evidence="6">
    <location>
        <begin position="525"/>
        <end position="534"/>
    </location>
</feature>
<organism evidence="8 9">
    <name type="scientific">Bagarius yarrelli</name>
    <name type="common">Goonch</name>
    <name type="synonym">Bagrus yarrelli</name>
    <dbReference type="NCBI Taxonomy" id="175774"/>
    <lineage>
        <taxon>Eukaryota</taxon>
        <taxon>Metazoa</taxon>
        <taxon>Chordata</taxon>
        <taxon>Craniata</taxon>
        <taxon>Vertebrata</taxon>
        <taxon>Euteleostomi</taxon>
        <taxon>Actinopterygii</taxon>
        <taxon>Neopterygii</taxon>
        <taxon>Teleostei</taxon>
        <taxon>Ostariophysi</taxon>
        <taxon>Siluriformes</taxon>
        <taxon>Sisoridae</taxon>
        <taxon>Sisorinae</taxon>
        <taxon>Bagarius</taxon>
    </lineage>
</organism>
<keyword evidence="3" id="KW-0597">Phosphoprotein</keyword>
<proteinExistence type="predicted"/>
<evidence type="ECO:0000256" key="4">
    <source>
        <dbReference type="ARBA" id="ARBA00022801"/>
    </source>
</evidence>
<comment type="subcellular location">
    <subcellularLocation>
        <location evidence="1">Cytoplasm</location>
    </subcellularLocation>
</comment>
<gene>
    <name evidence="8" type="ORF">Baya_10340</name>
</gene>
<accession>A0A556UYT1</accession>
<evidence type="ECO:0000256" key="2">
    <source>
        <dbReference type="ARBA" id="ARBA00022490"/>
    </source>
</evidence>
<protein>
    <submittedName>
        <fullName evidence="8">HBS1-like protein</fullName>
    </submittedName>
</protein>
<evidence type="ECO:0000256" key="1">
    <source>
        <dbReference type="ARBA" id="ARBA00004496"/>
    </source>
</evidence>
<keyword evidence="9" id="KW-1185">Reference proteome</keyword>
<dbReference type="Proteomes" id="UP000319801">
    <property type="component" value="Unassembled WGS sequence"/>
</dbReference>
<evidence type="ECO:0000313" key="8">
    <source>
        <dbReference type="EMBL" id="TSP79466.1"/>
    </source>
</evidence>
<feature type="region of interest" description="Disordered" evidence="6">
    <location>
        <begin position="134"/>
        <end position="166"/>
    </location>
</feature>
<evidence type="ECO:0000256" key="6">
    <source>
        <dbReference type="SAM" id="MobiDB-lite"/>
    </source>
</evidence>
<feature type="region of interest" description="Disordered" evidence="6">
    <location>
        <begin position="525"/>
        <end position="547"/>
    </location>
</feature>
<feature type="compositionally biased region" description="Acidic residues" evidence="6">
    <location>
        <begin position="62"/>
        <end position="73"/>
    </location>
</feature>
<sequence length="547" mass="58503">MQRCFSPVVGPDLILNQIRFHNFEDDDIYGQSVDDDYCISPATAAQFIYSRQDSRQARQVEPLEEEENEEEMEAATSPTIVQTLDPLTQGQLYSCLDQMRAVLGDSVPDATLSEAALKYDCDPHRALDSILSAGSSSEQTAAPKTQPPPQKGALSISTPHNTDGATRVTSTCTQQQTRSGLSCSLSELLAQTECKNLNNSAQGSASDTLISHPETSGLGAGAKSLAQLMAEHEHKSPNLSLDNLTSCSFSLGPGVSLFGGSGDPTSLNRLASVNSTPSLLSCTLGSLSLQDSKMTGSFPVSLGSLRNTWPASTPMEVGGVRKSPGVGGQAVSPSLAELIQEHHSTSPDLFNSLPDLKNVSTLPNNPLCNTHSTKVQHSSPSLNSLPFPKPPPPAFSTATALSEIESQHQAATLKPPNHAAIAPRKKLTPAQAKHSSNPRKPEPVDLCVLISQASPEPSTPHRDFLSPVSPCSDRNKAGVFAEPSVFALTLCVKMSKRRSRVRHPAFPYRKLKEGVQVSPLHHITPFPFDTPSPDDVVKANQKKAFTR</sequence>
<feature type="domain" description="HBS1-like protein N-terminal" evidence="7">
    <location>
        <begin position="64"/>
        <end position="136"/>
    </location>
</feature>
<dbReference type="InterPro" id="IPR037189">
    <property type="entry name" value="HBS1-like_N_sf"/>
</dbReference>
<dbReference type="SUPFAM" id="SSF109732">
    <property type="entry name" value="HBS1-like domain"/>
    <property type="match status" value="1"/>
</dbReference>
<dbReference type="OrthoDB" id="342024at2759"/>
<keyword evidence="2" id="KW-0963">Cytoplasm</keyword>
<keyword evidence="5" id="KW-0648">Protein biosynthesis</keyword>
<dbReference type="InterPro" id="IPR015033">
    <property type="entry name" value="HBS1-like_N"/>
</dbReference>
<keyword evidence="4" id="KW-0378">Hydrolase</keyword>
<feature type="region of interest" description="Disordered" evidence="6">
    <location>
        <begin position="364"/>
        <end position="397"/>
    </location>
</feature>
<name>A0A556UYT1_BAGYA</name>
<evidence type="ECO:0000313" key="9">
    <source>
        <dbReference type="Proteomes" id="UP000319801"/>
    </source>
</evidence>
<evidence type="ECO:0000259" key="7">
    <source>
        <dbReference type="Pfam" id="PF08938"/>
    </source>
</evidence>
<dbReference type="Gene3D" id="1.10.8.10">
    <property type="entry name" value="DNA helicase RuvA subunit, C-terminal domain"/>
    <property type="match status" value="1"/>
</dbReference>
<reference evidence="8 9" key="1">
    <citation type="journal article" date="2019" name="Genome Biol. Evol.">
        <title>Whole-Genome Sequencing of the Giant Devil Catfish, Bagarius yarrelli.</title>
        <authorList>
            <person name="Jiang W."/>
            <person name="Lv Y."/>
            <person name="Cheng L."/>
            <person name="Yang K."/>
            <person name="Chao B."/>
            <person name="Wang X."/>
            <person name="Li Y."/>
            <person name="Pan X."/>
            <person name="You X."/>
            <person name="Zhang Y."/>
            <person name="Yang J."/>
            <person name="Li J."/>
            <person name="Zhang X."/>
            <person name="Liu S."/>
            <person name="Sun C."/>
            <person name="Yang J."/>
            <person name="Shi Q."/>
        </authorList>
    </citation>
    <scope>NUCLEOTIDE SEQUENCE [LARGE SCALE GENOMIC DNA]</scope>
    <source>
        <strain evidence="8">JWS20170419001</strain>
        <tissue evidence="8">Muscle</tissue>
    </source>
</reference>
<evidence type="ECO:0000256" key="5">
    <source>
        <dbReference type="ARBA" id="ARBA00022917"/>
    </source>
</evidence>
<feature type="compositionally biased region" description="Polar residues" evidence="6">
    <location>
        <begin position="364"/>
        <end position="377"/>
    </location>
</feature>